<accession>A0A562MHT1</accession>
<comment type="caution">
    <text evidence="14">The sequence shown here is derived from an EMBL/GenBank/DDBJ whole genome shotgun (WGS) entry which is preliminary data.</text>
</comment>
<evidence type="ECO:0000256" key="1">
    <source>
        <dbReference type="ARBA" id="ARBA00001946"/>
    </source>
</evidence>
<name>A0A562MHT1_9SPHI</name>
<dbReference type="EMBL" id="VLKR01000013">
    <property type="protein sequence ID" value="TWI19452.1"/>
    <property type="molecule type" value="Genomic_DNA"/>
</dbReference>
<dbReference type="SUPFAM" id="SSF52540">
    <property type="entry name" value="P-loop containing nucleoside triphosphate hydrolases"/>
    <property type="match status" value="2"/>
</dbReference>
<dbReference type="AlphaFoldDB" id="A0A562MHT1"/>
<dbReference type="RefSeq" id="WP_088163358.1">
    <property type="nucleotide sequence ID" value="NZ_DALZSL010000013.1"/>
</dbReference>
<evidence type="ECO:0000256" key="11">
    <source>
        <dbReference type="RuleBase" id="RU003783"/>
    </source>
</evidence>
<evidence type="ECO:0000256" key="10">
    <source>
        <dbReference type="HAMAP-Rule" id="MF_00185"/>
    </source>
</evidence>
<feature type="region of interest" description="Interaction with substrate tRNA" evidence="10">
    <location>
        <begin position="52"/>
        <end position="55"/>
    </location>
</feature>
<dbReference type="EC" id="2.5.1.75" evidence="10"/>
<evidence type="ECO:0000313" key="15">
    <source>
        <dbReference type="Proteomes" id="UP000315908"/>
    </source>
</evidence>
<dbReference type="Pfam" id="PF01715">
    <property type="entry name" value="IPPT"/>
    <property type="match status" value="1"/>
</dbReference>
<dbReference type="InterPro" id="IPR027417">
    <property type="entry name" value="P-loop_NTPase"/>
</dbReference>
<evidence type="ECO:0000256" key="3">
    <source>
        <dbReference type="ARBA" id="ARBA00005842"/>
    </source>
</evidence>
<evidence type="ECO:0000256" key="6">
    <source>
        <dbReference type="ARBA" id="ARBA00022741"/>
    </source>
</evidence>
<feature type="site" description="Interaction with substrate tRNA" evidence="10">
    <location>
        <position position="117"/>
    </location>
</feature>
<comment type="function">
    <text evidence="2 10 12">Catalyzes the transfer of a dimethylallyl group onto the adenine at position 37 in tRNAs that read codons beginning with uridine, leading to the formation of N6-(dimethylallyl)adenosine (i(6)A).</text>
</comment>
<evidence type="ECO:0000256" key="5">
    <source>
        <dbReference type="ARBA" id="ARBA00022694"/>
    </source>
</evidence>
<protein>
    <recommendedName>
        <fullName evidence="10">tRNA dimethylallyltransferase</fullName>
        <ecNumber evidence="10">2.5.1.75</ecNumber>
    </recommendedName>
    <alternativeName>
        <fullName evidence="10">Dimethylallyl diphosphate:tRNA dimethylallyltransferase</fullName>
        <shortName evidence="10">DMAPP:tRNA dimethylallyltransferase</shortName>
        <shortName evidence="10">DMATase</shortName>
    </alternativeName>
    <alternativeName>
        <fullName evidence="10">Isopentenyl-diphosphate:tRNA isopentenyltransferase</fullName>
        <shortName evidence="10">IPP transferase</shortName>
        <shortName evidence="10">IPPT</shortName>
        <shortName evidence="10">IPTase</shortName>
    </alternativeName>
</protein>
<evidence type="ECO:0000256" key="8">
    <source>
        <dbReference type="ARBA" id="ARBA00022842"/>
    </source>
</evidence>
<dbReference type="GO" id="GO:0052381">
    <property type="term" value="F:tRNA dimethylallyltransferase activity"/>
    <property type="evidence" value="ECO:0007669"/>
    <property type="project" value="UniProtKB-UniRule"/>
</dbReference>
<comment type="cofactor">
    <cofactor evidence="1 10">
        <name>Mg(2+)</name>
        <dbReference type="ChEBI" id="CHEBI:18420"/>
    </cofactor>
</comment>
<comment type="caution">
    <text evidence="10">Lacks conserved residue(s) required for the propagation of feature annotation.</text>
</comment>
<proteinExistence type="inferred from homology"/>
<keyword evidence="6 10" id="KW-0547">Nucleotide-binding</keyword>
<organism evidence="14 15">
    <name type="scientific">Sphingobacterium siyangense</name>
    <dbReference type="NCBI Taxonomy" id="459529"/>
    <lineage>
        <taxon>Bacteria</taxon>
        <taxon>Pseudomonadati</taxon>
        <taxon>Bacteroidota</taxon>
        <taxon>Sphingobacteriia</taxon>
        <taxon>Sphingobacteriales</taxon>
        <taxon>Sphingobacteriaceae</taxon>
        <taxon>Sphingobacterium</taxon>
    </lineage>
</organism>
<evidence type="ECO:0000256" key="12">
    <source>
        <dbReference type="RuleBase" id="RU003784"/>
    </source>
</evidence>
<keyword evidence="8 10" id="KW-0460">Magnesium</keyword>
<keyword evidence="4 10" id="KW-0808">Transferase</keyword>
<dbReference type="PANTHER" id="PTHR11088:SF60">
    <property type="entry name" value="TRNA DIMETHYLALLYLTRANSFERASE"/>
    <property type="match status" value="1"/>
</dbReference>
<reference evidence="14 15" key="1">
    <citation type="journal article" date="2015" name="Stand. Genomic Sci.">
        <title>Genomic Encyclopedia of Bacterial and Archaeal Type Strains, Phase III: the genomes of soil and plant-associated and newly described type strains.</title>
        <authorList>
            <person name="Whitman W.B."/>
            <person name="Woyke T."/>
            <person name="Klenk H.P."/>
            <person name="Zhou Y."/>
            <person name="Lilburn T.G."/>
            <person name="Beck B.J."/>
            <person name="De Vos P."/>
            <person name="Vandamme P."/>
            <person name="Eisen J.A."/>
            <person name="Garrity G."/>
            <person name="Hugenholtz P."/>
            <person name="Kyrpides N.C."/>
        </authorList>
    </citation>
    <scope>NUCLEOTIDE SEQUENCE [LARGE SCALE GENOMIC DNA]</scope>
    <source>
        <strain evidence="14 15">CGMCC 1.6855</strain>
    </source>
</reference>
<comment type="similarity">
    <text evidence="3 10 13">Belongs to the IPP transferase family.</text>
</comment>
<dbReference type="GO" id="GO:0006400">
    <property type="term" value="P:tRNA modification"/>
    <property type="evidence" value="ECO:0007669"/>
    <property type="project" value="TreeGrafter"/>
</dbReference>
<evidence type="ECO:0000256" key="13">
    <source>
        <dbReference type="RuleBase" id="RU003785"/>
    </source>
</evidence>
<dbReference type="InterPro" id="IPR018022">
    <property type="entry name" value="IPT"/>
</dbReference>
<dbReference type="OrthoDB" id="9776390at2"/>
<dbReference type="Proteomes" id="UP000315908">
    <property type="component" value="Unassembled WGS sequence"/>
</dbReference>
<gene>
    <name evidence="10" type="primary">miaA</name>
    <name evidence="14" type="ORF">IQ31_02766</name>
</gene>
<comment type="catalytic activity">
    <reaction evidence="9 10 11">
        <text>adenosine(37) in tRNA + dimethylallyl diphosphate = N(6)-dimethylallyladenosine(37) in tRNA + diphosphate</text>
        <dbReference type="Rhea" id="RHEA:26482"/>
        <dbReference type="Rhea" id="RHEA-COMP:10162"/>
        <dbReference type="Rhea" id="RHEA-COMP:10375"/>
        <dbReference type="ChEBI" id="CHEBI:33019"/>
        <dbReference type="ChEBI" id="CHEBI:57623"/>
        <dbReference type="ChEBI" id="CHEBI:74411"/>
        <dbReference type="ChEBI" id="CHEBI:74415"/>
        <dbReference type="EC" id="2.5.1.75"/>
    </reaction>
</comment>
<dbReference type="HAMAP" id="MF_00185">
    <property type="entry name" value="IPP_trans"/>
    <property type="match status" value="1"/>
</dbReference>
<sequence>MIDRLKYTLSLLEQQTVPKEKVIVILGPTASGKTKLAVQLAQHIDAEIISADSRQIYRRMDIGTGKDLSEYQDIPYHLIDIHEPGKRYNLGNFIADFRQAQQSILEKGKHTILCGGTGLYIQSVIQENPYALIPSIEGFKELLLAYPETELLARLQEYTLPVNFQIDLSTKKRIIRAIEILAFLENHPDHIVQQQAVDSIVIGLSPPLEIRREHISQRLKQRLNEGFLEEVRGLLTEGITHEQLQYYGLEYKYASLHLLGQLDYSAFTTKLETEIHRYAKRQMTYFRKMEKDGIIIHWV</sequence>
<dbReference type="NCBIfam" id="TIGR00174">
    <property type="entry name" value="miaA"/>
    <property type="match status" value="1"/>
</dbReference>
<evidence type="ECO:0000256" key="4">
    <source>
        <dbReference type="ARBA" id="ARBA00022679"/>
    </source>
</evidence>
<keyword evidence="7 10" id="KW-0067">ATP-binding</keyword>
<feature type="binding site" evidence="10">
    <location>
        <begin position="29"/>
        <end position="34"/>
    </location>
    <ligand>
        <name>substrate</name>
    </ligand>
</feature>
<keyword evidence="5 10" id="KW-0819">tRNA processing</keyword>
<feature type="binding site" evidence="10">
    <location>
        <begin position="27"/>
        <end position="34"/>
    </location>
    <ligand>
        <name>ATP</name>
        <dbReference type="ChEBI" id="CHEBI:30616"/>
    </ligand>
</feature>
<dbReference type="GO" id="GO:0005524">
    <property type="term" value="F:ATP binding"/>
    <property type="evidence" value="ECO:0007669"/>
    <property type="project" value="UniProtKB-UniRule"/>
</dbReference>
<dbReference type="PANTHER" id="PTHR11088">
    <property type="entry name" value="TRNA DIMETHYLALLYLTRANSFERASE"/>
    <property type="match status" value="1"/>
</dbReference>
<comment type="subunit">
    <text evidence="10">Monomer.</text>
</comment>
<dbReference type="InterPro" id="IPR039657">
    <property type="entry name" value="Dimethylallyltransferase"/>
</dbReference>
<dbReference type="Gene3D" id="3.40.50.300">
    <property type="entry name" value="P-loop containing nucleotide triphosphate hydrolases"/>
    <property type="match status" value="1"/>
</dbReference>
<evidence type="ECO:0000256" key="2">
    <source>
        <dbReference type="ARBA" id="ARBA00003213"/>
    </source>
</evidence>
<evidence type="ECO:0000256" key="7">
    <source>
        <dbReference type="ARBA" id="ARBA00022840"/>
    </source>
</evidence>
<evidence type="ECO:0000313" key="14">
    <source>
        <dbReference type="EMBL" id="TWI19452.1"/>
    </source>
</evidence>
<evidence type="ECO:0000256" key="9">
    <source>
        <dbReference type="ARBA" id="ARBA00049563"/>
    </source>
</evidence>